<feature type="region of interest" description="Disordered" evidence="1">
    <location>
        <begin position="24"/>
        <end position="59"/>
    </location>
</feature>
<feature type="compositionally biased region" description="Polar residues" evidence="1">
    <location>
        <begin position="155"/>
        <end position="171"/>
    </location>
</feature>
<proteinExistence type="predicted"/>
<dbReference type="Proteomes" id="UP000248326">
    <property type="component" value="Unassembled WGS sequence"/>
</dbReference>
<evidence type="ECO:0000256" key="2">
    <source>
        <dbReference type="SAM" id="SignalP"/>
    </source>
</evidence>
<dbReference type="OrthoDB" id="72555at2"/>
<feature type="signal peptide" evidence="2">
    <location>
        <begin position="1"/>
        <end position="22"/>
    </location>
</feature>
<name>A0A318SAZ0_9DEIO</name>
<keyword evidence="2" id="KW-0732">Signal</keyword>
<dbReference type="EMBL" id="QJSX01000007">
    <property type="protein sequence ID" value="PYE53779.1"/>
    <property type="molecule type" value="Genomic_DNA"/>
</dbReference>
<comment type="caution">
    <text evidence="3">The sequence shown here is derived from an EMBL/GenBank/DDBJ whole genome shotgun (WGS) entry which is preliminary data.</text>
</comment>
<accession>A0A318SAZ0</accession>
<dbReference type="RefSeq" id="WP_110886691.1">
    <property type="nucleotide sequence ID" value="NZ_QJSX01000007.1"/>
</dbReference>
<dbReference type="AlphaFoldDB" id="A0A318SAZ0"/>
<feature type="chain" id="PRO_5016325849" evidence="2">
    <location>
        <begin position="23"/>
        <end position="254"/>
    </location>
</feature>
<feature type="compositionally biased region" description="Low complexity" evidence="1">
    <location>
        <begin position="24"/>
        <end position="49"/>
    </location>
</feature>
<protein>
    <submittedName>
        <fullName evidence="3">Uncharacterized protein</fullName>
    </submittedName>
</protein>
<organism evidence="3 4">
    <name type="scientific">Deinococcus yavapaiensis KR-236</name>
    <dbReference type="NCBI Taxonomy" id="694435"/>
    <lineage>
        <taxon>Bacteria</taxon>
        <taxon>Thermotogati</taxon>
        <taxon>Deinococcota</taxon>
        <taxon>Deinococci</taxon>
        <taxon>Deinococcales</taxon>
        <taxon>Deinococcaceae</taxon>
        <taxon>Deinococcus</taxon>
    </lineage>
</organism>
<evidence type="ECO:0000313" key="4">
    <source>
        <dbReference type="Proteomes" id="UP000248326"/>
    </source>
</evidence>
<feature type="region of interest" description="Disordered" evidence="1">
    <location>
        <begin position="123"/>
        <end position="183"/>
    </location>
</feature>
<gene>
    <name evidence="3" type="ORF">DES52_10737</name>
</gene>
<keyword evidence="4" id="KW-1185">Reference proteome</keyword>
<feature type="compositionally biased region" description="Gly residues" evidence="1">
    <location>
        <begin position="134"/>
        <end position="144"/>
    </location>
</feature>
<sequence length="254" mass="26344">MTDPKKLLVPVLATLLASSAFAATQAQNRSNTNTTTPRTNTQTQQAPQQRGDRPAPRGPLTVKYYAGNPLEGGKVLSTATIQPPAQNATTPTNPFANAPKGTTHVAISDGFGTRILTLQDAQAQPFGDRDGFGRGRGGPGGSGGRGDRGAPPARQNQSGSHDQPGTSQNGRVNRDDANGLRLPGLRDASSVTFYAANPLTGGQALTTVKLSNPVTTQQQQALTQAAAKAKFAVIQRGNGDTMIVDLSAQPTAPR</sequence>
<reference evidence="3 4" key="1">
    <citation type="submission" date="2018-06" db="EMBL/GenBank/DDBJ databases">
        <title>Genomic Encyclopedia of Type Strains, Phase IV (KMG-IV): sequencing the most valuable type-strain genomes for metagenomic binning, comparative biology and taxonomic classification.</title>
        <authorList>
            <person name="Goeker M."/>
        </authorList>
    </citation>
    <scope>NUCLEOTIDE SEQUENCE [LARGE SCALE GENOMIC DNA]</scope>
    <source>
        <strain evidence="3 4">DSM 18048</strain>
    </source>
</reference>
<evidence type="ECO:0000256" key="1">
    <source>
        <dbReference type="SAM" id="MobiDB-lite"/>
    </source>
</evidence>
<evidence type="ECO:0000313" key="3">
    <source>
        <dbReference type="EMBL" id="PYE53779.1"/>
    </source>
</evidence>